<evidence type="ECO:0000256" key="3">
    <source>
        <dbReference type="ARBA" id="ARBA00022723"/>
    </source>
</evidence>
<dbReference type="PANTHER" id="PTHR46030:SF1">
    <property type="entry name" value="ALPHA-KETOGLUTARATE-DEPENDENT DIOXYGENASE ALKB HOMOLOG 6"/>
    <property type="match status" value="1"/>
</dbReference>
<dbReference type="OrthoDB" id="412814at2759"/>
<dbReference type="InterPro" id="IPR032862">
    <property type="entry name" value="ALKBH6"/>
</dbReference>
<reference evidence="9" key="1">
    <citation type="journal article" date="2020" name="Stud. Mycol.">
        <title>101 Dothideomycetes genomes: a test case for predicting lifestyles and emergence of pathogens.</title>
        <authorList>
            <person name="Haridas S."/>
            <person name="Albert R."/>
            <person name="Binder M."/>
            <person name="Bloem J."/>
            <person name="Labutti K."/>
            <person name="Salamov A."/>
            <person name="Andreopoulos B."/>
            <person name="Baker S."/>
            <person name="Barry K."/>
            <person name="Bills G."/>
            <person name="Bluhm B."/>
            <person name="Cannon C."/>
            <person name="Castanera R."/>
            <person name="Culley D."/>
            <person name="Daum C."/>
            <person name="Ezra D."/>
            <person name="Gonzalez J."/>
            <person name="Henrissat B."/>
            <person name="Kuo A."/>
            <person name="Liang C."/>
            <person name="Lipzen A."/>
            <person name="Lutzoni F."/>
            <person name="Magnuson J."/>
            <person name="Mondo S."/>
            <person name="Nolan M."/>
            <person name="Ohm R."/>
            <person name="Pangilinan J."/>
            <person name="Park H.-J."/>
            <person name="Ramirez L."/>
            <person name="Alfaro M."/>
            <person name="Sun H."/>
            <person name="Tritt A."/>
            <person name="Yoshinaga Y."/>
            <person name="Zwiers L.-H."/>
            <person name="Turgeon B."/>
            <person name="Goodwin S."/>
            <person name="Spatafora J."/>
            <person name="Crous P."/>
            <person name="Grigoriev I."/>
        </authorList>
    </citation>
    <scope>NUCLEOTIDE SEQUENCE</scope>
    <source>
        <strain evidence="9">CBS 262.69</strain>
    </source>
</reference>
<dbReference type="InterPro" id="IPR037151">
    <property type="entry name" value="AlkB-like_sf"/>
</dbReference>
<evidence type="ECO:0000256" key="4">
    <source>
        <dbReference type="ARBA" id="ARBA00022964"/>
    </source>
</evidence>
<dbReference type="PROSITE" id="PS51471">
    <property type="entry name" value="FE2OG_OXY"/>
    <property type="match status" value="1"/>
</dbReference>
<evidence type="ECO:0000256" key="2">
    <source>
        <dbReference type="ARBA" id="ARBA00007879"/>
    </source>
</evidence>
<accession>A0A6G1I5V0</accession>
<feature type="domain" description="Fe2OG dioxygenase" evidence="8">
    <location>
        <begin position="75"/>
        <end position="199"/>
    </location>
</feature>
<dbReference type="EMBL" id="ML996689">
    <property type="protein sequence ID" value="KAF2403678.1"/>
    <property type="molecule type" value="Genomic_DNA"/>
</dbReference>
<dbReference type="PANTHER" id="PTHR46030">
    <property type="entry name" value="ALPHA-KETOGLUTARATE-DEPENDENT DIOXYGENASE ALKB HOMOLOG 6"/>
    <property type="match status" value="1"/>
</dbReference>
<dbReference type="SUPFAM" id="SSF51197">
    <property type="entry name" value="Clavaminate synthase-like"/>
    <property type="match status" value="1"/>
</dbReference>
<comment type="similarity">
    <text evidence="2">Belongs to the alkB family.</text>
</comment>
<keyword evidence="6" id="KW-0408">Iron</keyword>
<evidence type="ECO:0000256" key="1">
    <source>
        <dbReference type="ARBA" id="ARBA00004123"/>
    </source>
</evidence>
<dbReference type="Pfam" id="PF13532">
    <property type="entry name" value="2OG-FeII_Oxy_2"/>
    <property type="match status" value="1"/>
</dbReference>
<keyword evidence="10" id="KW-1185">Reference proteome</keyword>
<dbReference type="Proteomes" id="UP000799640">
    <property type="component" value="Unassembled WGS sequence"/>
</dbReference>
<dbReference type="InterPro" id="IPR005123">
    <property type="entry name" value="Oxoglu/Fe-dep_dioxygenase_dom"/>
</dbReference>
<dbReference type="AlphaFoldDB" id="A0A6G1I5V0"/>
<organism evidence="9 10">
    <name type="scientific">Trichodelitschia bisporula</name>
    <dbReference type="NCBI Taxonomy" id="703511"/>
    <lineage>
        <taxon>Eukaryota</taxon>
        <taxon>Fungi</taxon>
        <taxon>Dikarya</taxon>
        <taxon>Ascomycota</taxon>
        <taxon>Pezizomycotina</taxon>
        <taxon>Dothideomycetes</taxon>
        <taxon>Dothideomycetes incertae sedis</taxon>
        <taxon>Phaeotrichales</taxon>
        <taxon>Phaeotrichaceae</taxon>
        <taxon>Trichodelitschia</taxon>
    </lineage>
</organism>
<comment type="subcellular location">
    <subcellularLocation>
        <location evidence="1">Nucleus</location>
    </subcellularLocation>
</comment>
<dbReference type="GO" id="GO:0051213">
    <property type="term" value="F:dioxygenase activity"/>
    <property type="evidence" value="ECO:0007669"/>
    <property type="project" value="UniProtKB-KW"/>
</dbReference>
<proteinExistence type="inferred from homology"/>
<evidence type="ECO:0000259" key="8">
    <source>
        <dbReference type="PROSITE" id="PS51471"/>
    </source>
</evidence>
<evidence type="ECO:0000256" key="7">
    <source>
        <dbReference type="ARBA" id="ARBA00023242"/>
    </source>
</evidence>
<sequence length="214" mass="23257">MSPSTPLSAHRIPTLPESMYYIPNFISSAEESALLDKIPPNRWTPLAHRRLQAHPTSLHQGHTLLSLFAQTPHQAPNHCLINEYLPGQGIMPHEDGPAYAPLVATISLGSALVLDVYDKTEEGGRGERLGRVLCERGSLLVTEGEAYTATLHGIEGCKVDGDLGPGTVANWELLGDPEAFPDGKNERERRVSLTYRDVLRVAKIGAGILGVGRR</sequence>
<dbReference type="InterPro" id="IPR027450">
    <property type="entry name" value="AlkB-like"/>
</dbReference>
<keyword evidence="4" id="KW-0223">Dioxygenase</keyword>
<dbReference type="GO" id="GO:0005634">
    <property type="term" value="C:nucleus"/>
    <property type="evidence" value="ECO:0007669"/>
    <property type="project" value="UniProtKB-SubCell"/>
</dbReference>
<keyword evidence="3" id="KW-0479">Metal-binding</keyword>
<dbReference type="Gene3D" id="2.60.120.590">
    <property type="entry name" value="Alpha-ketoglutarate-dependent dioxygenase AlkB-like"/>
    <property type="match status" value="1"/>
</dbReference>
<gene>
    <name evidence="9" type="ORF">EJ06DRAFT_527278</name>
</gene>
<evidence type="ECO:0000313" key="9">
    <source>
        <dbReference type="EMBL" id="KAF2403678.1"/>
    </source>
</evidence>
<keyword evidence="7" id="KW-0539">Nucleus</keyword>
<evidence type="ECO:0000256" key="6">
    <source>
        <dbReference type="ARBA" id="ARBA00023004"/>
    </source>
</evidence>
<name>A0A6G1I5V0_9PEZI</name>
<keyword evidence="5" id="KW-0560">Oxidoreductase</keyword>
<evidence type="ECO:0000313" key="10">
    <source>
        <dbReference type="Proteomes" id="UP000799640"/>
    </source>
</evidence>
<protein>
    <recommendedName>
        <fullName evidence="8">Fe2OG dioxygenase domain-containing protein</fullName>
    </recommendedName>
</protein>
<evidence type="ECO:0000256" key="5">
    <source>
        <dbReference type="ARBA" id="ARBA00023002"/>
    </source>
</evidence>
<dbReference type="GO" id="GO:0046872">
    <property type="term" value="F:metal ion binding"/>
    <property type="evidence" value="ECO:0007669"/>
    <property type="project" value="UniProtKB-KW"/>
</dbReference>